<dbReference type="EMBL" id="VSSQ01000232">
    <property type="protein sequence ID" value="MPL87065.1"/>
    <property type="molecule type" value="Genomic_DNA"/>
</dbReference>
<dbReference type="InterPro" id="IPR052018">
    <property type="entry name" value="PHP_domain"/>
</dbReference>
<dbReference type="SUPFAM" id="SSF89550">
    <property type="entry name" value="PHP domain-like"/>
    <property type="match status" value="1"/>
</dbReference>
<dbReference type="InterPro" id="IPR004013">
    <property type="entry name" value="PHP_dom"/>
</dbReference>
<dbReference type="PANTHER" id="PTHR42924:SF3">
    <property type="entry name" value="POLYMERASE_HISTIDINOL PHOSPHATASE N-TERMINAL DOMAIN-CONTAINING PROTEIN"/>
    <property type="match status" value="1"/>
</dbReference>
<dbReference type="SMART" id="SM00481">
    <property type="entry name" value="POLIIIAc"/>
    <property type="match status" value="1"/>
</dbReference>
<dbReference type="Pfam" id="PF13263">
    <property type="entry name" value="PHP_C"/>
    <property type="match status" value="1"/>
</dbReference>
<reference evidence="2" key="1">
    <citation type="submission" date="2019-08" db="EMBL/GenBank/DDBJ databases">
        <authorList>
            <person name="Kucharzyk K."/>
            <person name="Murdoch R.W."/>
            <person name="Higgins S."/>
            <person name="Loffler F."/>
        </authorList>
    </citation>
    <scope>NUCLEOTIDE SEQUENCE</scope>
</reference>
<dbReference type="InterPro" id="IPR016195">
    <property type="entry name" value="Pol/histidinol_Pase-like"/>
</dbReference>
<dbReference type="Gene3D" id="3.20.20.140">
    <property type="entry name" value="Metal-dependent hydrolases"/>
    <property type="match status" value="1"/>
</dbReference>
<dbReference type="Pfam" id="PF02811">
    <property type="entry name" value="PHP"/>
    <property type="match status" value="1"/>
</dbReference>
<comment type="caution">
    <text evidence="2">The sequence shown here is derived from an EMBL/GenBank/DDBJ whole genome shotgun (WGS) entry which is preliminary data.</text>
</comment>
<organism evidence="2">
    <name type="scientific">bioreactor metagenome</name>
    <dbReference type="NCBI Taxonomy" id="1076179"/>
    <lineage>
        <taxon>unclassified sequences</taxon>
        <taxon>metagenomes</taxon>
        <taxon>ecological metagenomes</taxon>
    </lineage>
</organism>
<dbReference type="PANTHER" id="PTHR42924">
    <property type="entry name" value="EXONUCLEASE"/>
    <property type="match status" value="1"/>
</dbReference>
<dbReference type="GO" id="GO:0035312">
    <property type="term" value="F:5'-3' DNA exonuclease activity"/>
    <property type="evidence" value="ECO:0007669"/>
    <property type="project" value="TreeGrafter"/>
</dbReference>
<gene>
    <name evidence="2" type="ORF">SDC9_33057</name>
</gene>
<dbReference type="AlphaFoldDB" id="A0A644V7P4"/>
<feature type="domain" description="Polymerase/histidinol phosphatase N-terminal" evidence="1">
    <location>
        <begin position="4"/>
        <end position="72"/>
    </location>
</feature>
<dbReference type="InterPro" id="IPR003141">
    <property type="entry name" value="Pol/His_phosphatase_N"/>
</dbReference>
<accession>A0A644V7P4</accession>
<name>A0A644V7P4_9ZZZZ</name>
<sequence>MIRADLHIHTVLSPCGDIEMTPLNIISRAADEGLDVIGITDHNSTLNCLEISRVGEERGIFVLCGAEVTTREEVHLLCFVEQNRLSELQDFLEKSIVKIPNDPDVFGYQLAVNSDEEVVAEVEYLLINAIDKSIEEVGGFVHSLGGIFIPAHIDKGSNSVYSQLGFLPFGLSAEALEISQNADASAMAAKDKSIRGFNFIKSSDAHYPEQIGGAYTLLDISDVSFSSLKSALSSTKNPPQYKTR</sequence>
<dbReference type="GO" id="GO:0004534">
    <property type="term" value="F:5'-3' RNA exonuclease activity"/>
    <property type="evidence" value="ECO:0007669"/>
    <property type="project" value="TreeGrafter"/>
</dbReference>
<evidence type="ECO:0000259" key="1">
    <source>
        <dbReference type="SMART" id="SM00481"/>
    </source>
</evidence>
<protein>
    <recommendedName>
        <fullName evidence="1">Polymerase/histidinol phosphatase N-terminal domain-containing protein</fullName>
    </recommendedName>
</protein>
<proteinExistence type="predicted"/>
<dbReference type="CDD" id="cd07432">
    <property type="entry name" value="PHP_HisPPase"/>
    <property type="match status" value="1"/>
</dbReference>
<evidence type="ECO:0000313" key="2">
    <source>
        <dbReference type="EMBL" id="MPL87065.1"/>
    </source>
</evidence>